<evidence type="ECO:0000256" key="5">
    <source>
        <dbReference type="ARBA" id="ARBA00023224"/>
    </source>
</evidence>
<dbReference type="Proteomes" id="UP000050416">
    <property type="component" value="Unassembled WGS sequence"/>
</dbReference>
<evidence type="ECO:0000259" key="9">
    <source>
        <dbReference type="PROSITE" id="PS50111"/>
    </source>
</evidence>
<feature type="domain" description="HAMP" evidence="10">
    <location>
        <begin position="310"/>
        <end position="364"/>
    </location>
</feature>
<dbReference type="Pfam" id="PF17201">
    <property type="entry name" value="Cache_3-Cache_2"/>
    <property type="match status" value="1"/>
</dbReference>
<dbReference type="STRING" id="1305731.GCA_000934705_00570"/>
<evidence type="ECO:0000256" key="2">
    <source>
        <dbReference type="ARBA" id="ARBA00022692"/>
    </source>
</evidence>
<dbReference type="PANTHER" id="PTHR32089:SF112">
    <property type="entry name" value="LYSOZYME-LIKE PROTEIN-RELATED"/>
    <property type="match status" value="1"/>
</dbReference>
<feature type="transmembrane region" description="Helical" evidence="8">
    <location>
        <begin position="290"/>
        <end position="312"/>
    </location>
</feature>
<dbReference type="SUPFAM" id="SSF103190">
    <property type="entry name" value="Sensory domain-like"/>
    <property type="match status" value="1"/>
</dbReference>
<organism evidence="11 12">
    <name type="scientific">Marinobacter excellens HL-55</name>
    <dbReference type="NCBI Taxonomy" id="1305731"/>
    <lineage>
        <taxon>Bacteria</taxon>
        <taxon>Pseudomonadati</taxon>
        <taxon>Pseudomonadota</taxon>
        <taxon>Gammaproteobacteria</taxon>
        <taxon>Pseudomonadales</taxon>
        <taxon>Marinobacteraceae</taxon>
        <taxon>Marinobacter</taxon>
    </lineage>
</organism>
<dbReference type="PANTHER" id="PTHR32089">
    <property type="entry name" value="METHYL-ACCEPTING CHEMOTAXIS PROTEIN MCPB"/>
    <property type="match status" value="1"/>
</dbReference>
<evidence type="ECO:0000259" key="10">
    <source>
        <dbReference type="PROSITE" id="PS50885"/>
    </source>
</evidence>
<comment type="similarity">
    <text evidence="6">Belongs to the methyl-accepting chemotaxis (MCP) protein family.</text>
</comment>
<dbReference type="Pfam" id="PF00015">
    <property type="entry name" value="MCPsignal"/>
    <property type="match status" value="1"/>
</dbReference>
<dbReference type="GO" id="GO:0006935">
    <property type="term" value="P:chemotaxis"/>
    <property type="evidence" value="ECO:0007669"/>
    <property type="project" value="UniProtKB-ARBA"/>
</dbReference>
<dbReference type="InterPro" id="IPR029151">
    <property type="entry name" value="Sensor-like_sf"/>
</dbReference>
<dbReference type="SUPFAM" id="SSF58104">
    <property type="entry name" value="Methyl-accepting chemotaxis protein (MCP) signaling domain"/>
    <property type="match status" value="1"/>
</dbReference>
<dbReference type="AlphaFoldDB" id="A0A0P7ZAG5"/>
<evidence type="ECO:0000256" key="1">
    <source>
        <dbReference type="ARBA" id="ARBA00004141"/>
    </source>
</evidence>
<evidence type="ECO:0000256" key="8">
    <source>
        <dbReference type="SAM" id="Phobius"/>
    </source>
</evidence>
<dbReference type="FunFam" id="1.10.287.950:FF:000001">
    <property type="entry name" value="Methyl-accepting chemotaxis sensory transducer"/>
    <property type="match status" value="1"/>
</dbReference>
<dbReference type="InterPro" id="IPR003660">
    <property type="entry name" value="HAMP_dom"/>
</dbReference>
<dbReference type="InterPro" id="IPR004089">
    <property type="entry name" value="MCPsignal_dom"/>
</dbReference>
<dbReference type="GO" id="GO:0016020">
    <property type="term" value="C:membrane"/>
    <property type="evidence" value="ECO:0007669"/>
    <property type="project" value="UniProtKB-SubCell"/>
</dbReference>
<evidence type="ECO:0000313" key="11">
    <source>
        <dbReference type="EMBL" id="KPQ29121.1"/>
    </source>
</evidence>
<dbReference type="CDD" id="cd06225">
    <property type="entry name" value="HAMP"/>
    <property type="match status" value="1"/>
</dbReference>
<dbReference type="GO" id="GO:0007165">
    <property type="term" value="P:signal transduction"/>
    <property type="evidence" value="ECO:0007669"/>
    <property type="project" value="UniProtKB-KW"/>
</dbReference>
<dbReference type="SMART" id="SM00283">
    <property type="entry name" value="MA"/>
    <property type="match status" value="1"/>
</dbReference>
<dbReference type="OrthoDB" id="9763018at2"/>
<dbReference type="PATRIC" id="fig|1305731.5.peg.324"/>
<dbReference type="PROSITE" id="PS50111">
    <property type="entry name" value="CHEMOTAXIS_TRANSDUC_2"/>
    <property type="match status" value="1"/>
</dbReference>
<protein>
    <submittedName>
        <fullName evidence="11">Methyl-accepting chemotaxis protein</fullName>
    </submittedName>
</protein>
<dbReference type="CDD" id="cd11386">
    <property type="entry name" value="MCP_signal"/>
    <property type="match status" value="1"/>
</dbReference>
<evidence type="ECO:0000256" key="6">
    <source>
        <dbReference type="ARBA" id="ARBA00029447"/>
    </source>
</evidence>
<dbReference type="EMBL" id="LJZQ01000008">
    <property type="protein sequence ID" value="KPQ29121.1"/>
    <property type="molecule type" value="Genomic_DNA"/>
</dbReference>
<dbReference type="Gene3D" id="1.10.287.950">
    <property type="entry name" value="Methyl-accepting chemotaxis protein"/>
    <property type="match status" value="1"/>
</dbReference>
<dbReference type="Pfam" id="PF00672">
    <property type="entry name" value="HAMP"/>
    <property type="match status" value="1"/>
</dbReference>
<dbReference type="PROSITE" id="PS50885">
    <property type="entry name" value="HAMP"/>
    <property type="match status" value="1"/>
</dbReference>
<keyword evidence="5 7" id="KW-0807">Transducer</keyword>
<comment type="caution">
    <text evidence="11">The sequence shown here is derived from an EMBL/GenBank/DDBJ whole genome shotgun (WGS) entry which is preliminary data.</text>
</comment>
<keyword evidence="2 8" id="KW-0812">Transmembrane</keyword>
<evidence type="ECO:0000313" key="12">
    <source>
        <dbReference type="Proteomes" id="UP000050416"/>
    </source>
</evidence>
<evidence type="ECO:0000256" key="3">
    <source>
        <dbReference type="ARBA" id="ARBA00022989"/>
    </source>
</evidence>
<gene>
    <name evidence="11" type="primary">mcp-5</name>
    <name evidence="11" type="ORF">HLUCCX14_07545</name>
</gene>
<evidence type="ECO:0000256" key="4">
    <source>
        <dbReference type="ARBA" id="ARBA00023136"/>
    </source>
</evidence>
<dbReference type="SMART" id="SM00304">
    <property type="entry name" value="HAMP"/>
    <property type="match status" value="2"/>
</dbReference>
<reference evidence="11 12" key="1">
    <citation type="submission" date="2015-09" db="EMBL/GenBank/DDBJ databases">
        <title>Identification and resolution of microdiversity through metagenomic sequencing of parallel consortia.</title>
        <authorList>
            <person name="Nelson W.C."/>
            <person name="Romine M.F."/>
            <person name="Lindemann S.R."/>
        </authorList>
    </citation>
    <scope>NUCLEOTIDE SEQUENCE [LARGE SCALE GENOMIC DNA]</scope>
    <source>
        <strain evidence="11">HL-55</strain>
    </source>
</reference>
<feature type="domain" description="Methyl-accepting transducer" evidence="9">
    <location>
        <begin position="369"/>
        <end position="605"/>
    </location>
</feature>
<proteinExistence type="inferred from homology"/>
<evidence type="ECO:0000256" key="7">
    <source>
        <dbReference type="PROSITE-ProRule" id="PRU00284"/>
    </source>
</evidence>
<keyword evidence="4 8" id="KW-0472">Membrane</keyword>
<name>A0A0P7ZAG5_9GAMM</name>
<dbReference type="InterPro" id="IPR033462">
    <property type="entry name" value="Cache_3-Cache_2"/>
</dbReference>
<keyword evidence="3 8" id="KW-1133">Transmembrane helix</keyword>
<accession>A0A0P7ZAG5</accession>
<sequence length="641" mass="68462">MSIRNVFISAVFGLLVVFAVAVSVVSSVDTRYSISEDVAKTSALLTGEVIKIFSVTNNLMLERVRSSLNLLIERGQDLGPASIRGMSAVGGTNAPGLYLGNELINNNFALVDGVTDIMGGTATLFVRQGSEFIRVSTNVQKSDGTRAIGTKLNMSGAAGQAISRGEAYFGQVDILGNPYITAYSPLKNAAGEVVGIWYVGYSADLAQIEQVVSAASVLQDGFIAVIDDQGRVRMHSDTVQTDELENILETTPERWQLSTELFKPWRYDIVTGYSQDEVSGLVTRQVVQSLLWIAAGGLILVVILSLLVQWVVGRPLQSMIAAIEDIADGEGDMTIRFNASKSDELGQMAKGFDRLLDRLQQTISETKASSHQLLESASHLETIAGQSAAVIGDQSEETEQVAAAMNEMTATAQTVAESATRAENIATQADSLAESGRSLIDQTTQAISNQLDNNQSAAEAGAMLKEASSSIGSILFVIEGIAEQTNLLALNAAIEAARAGEHGRGFAVVADEVRRLAGRTQESVQEIHTQIEQLQNGVGDVVGVIDTGSQLAKKTSSLIEEAGVAIESLREAAQSIRGANVEMASAAEEQSMVAEDINKRLDHIRQIALTSEENASATNNSAQALQDLAERLQEHLRRYKA</sequence>
<comment type="subcellular location">
    <subcellularLocation>
        <location evidence="1">Membrane</location>
        <topology evidence="1">Multi-pass membrane protein</topology>
    </subcellularLocation>
</comment>